<accession>A0A843TYC1</accession>
<evidence type="ECO:0000259" key="3">
    <source>
        <dbReference type="Pfam" id="PF08698"/>
    </source>
</evidence>
<gene>
    <name evidence="4" type="ORF">Taro_008813</name>
</gene>
<protein>
    <recommendedName>
        <fullName evidence="3">Fcf2 pre-rRNA processing C-terminal domain-containing protein</fullName>
    </recommendedName>
</protein>
<proteinExistence type="predicted"/>
<name>A0A843TYC1_COLES</name>
<dbReference type="PANTHER" id="PTHR21686">
    <property type="entry name" value="DEOXYNUCLEOTIDYLTRANSFERASE TERMINAL-INTERACTING PROTEIN 2"/>
    <property type="match status" value="1"/>
</dbReference>
<dbReference type="GO" id="GO:0003723">
    <property type="term" value="F:RNA binding"/>
    <property type="evidence" value="ECO:0007669"/>
    <property type="project" value="TreeGrafter"/>
</dbReference>
<evidence type="ECO:0000256" key="1">
    <source>
        <dbReference type="ARBA" id="ARBA00004604"/>
    </source>
</evidence>
<feature type="domain" description="Fcf2 pre-rRNA processing C-terminal" evidence="3">
    <location>
        <begin position="166"/>
        <end position="250"/>
    </location>
</feature>
<dbReference type="EMBL" id="NMUH01000296">
    <property type="protein sequence ID" value="MQL76418.1"/>
    <property type="molecule type" value="Genomic_DNA"/>
</dbReference>
<keyword evidence="2" id="KW-0539">Nucleus</keyword>
<dbReference type="Pfam" id="PF08698">
    <property type="entry name" value="Fcf2"/>
    <property type="match status" value="1"/>
</dbReference>
<dbReference type="InterPro" id="IPR014810">
    <property type="entry name" value="Fcf2_C"/>
</dbReference>
<comment type="subcellular location">
    <subcellularLocation>
        <location evidence="1">Nucleus</location>
        <location evidence="1">Nucleolus</location>
    </subcellularLocation>
</comment>
<organism evidence="4 5">
    <name type="scientific">Colocasia esculenta</name>
    <name type="common">Wild taro</name>
    <name type="synonym">Arum esculentum</name>
    <dbReference type="NCBI Taxonomy" id="4460"/>
    <lineage>
        <taxon>Eukaryota</taxon>
        <taxon>Viridiplantae</taxon>
        <taxon>Streptophyta</taxon>
        <taxon>Embryophyta</taxon>
        <taxon>Tracheophyta</taxon>
        <taxon>Spermatophyta</taxon>
        <taxon>Magnoliopsida</taxon>
        <taxon>Liliopsida</taxon>
        <taxon>Araceae</taxon>
        <taxon>Aroideae</taxon>
        <taxon>Colocasieae</taxon>
        <taxon>Colocasia</taxon>
    </lineage>
</organism>
<dbReference type="PANTHER" id="PTHR21686:SF12">
    <property type="entry name" value="DEOXYNUCLEOTIDYLTRANSFERASE TERMINAL-INTERACTING PROTEIN 2"/>
    <property type="match status" value="1"/>
</dbReference>
<dbReference type="AlphaFoldDB" id="A0A843TYC1"/>
<dbReference type="OrthoDB" id="427886at2759"/>
<comment type="caution">
    <text evidence="4">The sequence shown here is derived from an EMBL/GenBank/DDBJ whole genome shotgun (WGS) entry which is preliminary data.</text>
</comment>
<dbReference type="GO" id="GO:0006396">
    <property type="term" value="P:RNA processing"/>
    <property type="evidence" value="ECO:0007669"/>
    <property type="project" value="TreeGrafter"/>
</dbReference>
<evidence type="ECO:0000256" key="2">
    <source>
        <dbReference type="ARBA" id="ARBA00023242"/>
    </source>
</evidence>
<reference evidence="4" key="1">
    <citation type="submission" date="2017-07" db="EMBL/GenBank/DDBJ databases">
        <title>Taro Niue Genome Assembly and Annotation.</title>
        <authorList>
            <person name="Atibalentja N."/>
            <person name="Keating K."/>
            <person name="Fields C.J."/>
        </authorList>
    </citation>
    <scope>NUCLEOTIDE SEQUENCE</scope>
    <source>
        <strain evidence="4">Niue_2</strain>
        <tissue evidence="4">Leaf</tissue>
    </source>
</reference>
<evidence type="ECO:0000313" key="5">
    <source>
        <dbReference type="Proteomes" id="UP000652761"/>
    </source>
</evidence>
<dbReference type="GO" id="GO:0005730">
    <property type="term" value="C:nucleolus"/>
    <property type="evidence" value="ECO:0007669"/>
    <property type="project" value="UniProtKB-SubCell"/>
</dbReference>
<sequence>MEFVPMLAIAFVPVEKFLMEVICGIDKRRCDVFLNIVLVSIGVVISSYGEIHFNIVGHRDLCRNAKVGLKSSLQKKGLTLNPITSLYYIAPCRLLTRVVAENKSTIGVSWAPKVPPLTCGRRTTSEMAENLPQVSAWKNEGELVDGLFVPPRDPRKLNKFLKKNMKDTTGKGWFDMPAPTISPDIKKDLEILKMSAIDPKRHYKKGDTKSKILPKYFQMGTVVEFTSDFFSSRLTKKERKQSIADELHHEGARQCPQQPHVLRARHFSPSLSLSLSLCTRPPL</sequence>
<keyword evidence="5" id="KW-1185">Reference proteome</keyword>
<evidence type="ECO:0000313" key="4">
    <source>
        <dbReference type="EMBL" id="MQL76418.1"/>
    </source>
</evidence>
<dbReference type="InterPro" id="IPR039883">
    <property type="entry name" value="Fcf2/DNTTIP2"/>
</dbReference>
<dbReference type="Proteomes" id="UP000652761">
    <property type="component" value="Unassembled WGS sequence"/>
</dbReference>